<proteinExistence type="predicted"/>
<evidence type="ECO:0000256" key="3">
    <source>
        <dbReference type="ARBA" id="ARBA00022801"/>
    </source>
</evidence>
<dbReference type="Proteomes" id="UP001183535">
    <property type="component" value="Unassembled WGS sequence"/>
</dbReference>
<name>A0ABD5EZ95_9ACTN</name>
<reference evidence="7" key="1">
    <citation type="submission" date="2023-07" db="EMBL/GenBank/DDBJ databases">
        <title>30 novel species of actinomycetes from the DSMZ collection.</title>
        <authorList>
            <person name="Nouioui I."/>
        </authorList>
    </citation>
    <scope>NUCLEOTIDE SEQUENCE [LARGE SCALE GENOMIC DNA]</scope>
    <source>
        <strain evidence="7">DSM 41981</strain>
    </source>
</reference>
<feature type="region of interest" description="Disordered" evidence="4">
    <location>
        <begin position="1"/>
        <end position="30"/>
    </location>
</feature>
<feature type="domain" description="Enoyl-CoA hydratase/isomerase" evidence="5">
    <location>
        <begin position="37"/>
        <end position="345"/>
    </location>
</feature>
<dbReference type="AlphaFoldDB" id="A0ABD5EZ95"/>
<evidence type="ECO:0000256" key="4">
    <source>
        <dbReference type="SAM" id="MobiDB-lite"/>
    </source>
</evidence>
<protein>
    <recommendedName>
        <fullName evidence="2">3-hydroxyisobutyryl-CoA hydrolase</fullName>
        <ecNumber evidence="2">3.1.2.4</ecNumber>
    </recommendedName>
</protein>
<dbReference type="CDD" id="cd06558">
    <property type="entry name" value="crotonase-like"/>
    <property type="match status" value="1"/>
</dbReference>
<dbReference type="NCBIfam" id="NF004127">
    <property type="entry name" value="PRK05617.1"/>
    <property type="match status" value="1"/>
</dbReference>
<accession>A0ABD5EZ95</accession>
<dbReference type="InterPro" id="IPR032259">
    <property type="entry name" value="HIBYL-CoA-H"/>
</dbReference>
<dbReference type="PANTHER" id="PTHR43176:SF3">
    <property type="entry name" value="3-HYDROXYISOBUTYRYL-COA HYDROLASE, MITOCHONDRIAL"/>
    <property type="match status" value="1"/>
</dbReference>
<dbReference type="RefSeq" id="WP_202556630.1">
    <property type="nucleotide sequence ID" value="NZ_JAVRES010000027.1"/>
</dbReference>
<organism evidence="6 7">
    <name type="scientific">Streptomyces doudnae</name>
    <dbReference type="NCBI Taxonomy" id="3075536"/>
    <lineage>
        <taxon>Bacteria</taxon>
        <taxon>Bacillati</taxon>
        <taxon>Actinomycetota</taxon>
        <taxon>Actinomycetes</taxon>
        <taxon>Kitasatosporales</taxon>
        <taxon>Streptomycetaceae</taxon>
        <taxon>Streptomyces</taxon>
    </lineage>
</organism>
<keyword evidence="7" id="KW-1185">Reference proteome</keyword>
<evidence type="ECO:0000259" key="5">
    <source>
        <dbReference type="Pfam" id="PF16113"/>
    </source>
</evidence>
<dbReference type="InterPro" id="IPR045004">
    <property type="entry name" value="ECH_dom"/>
</dbReference>
<gene>
    <name evidence="6" type="ORF">RM877_33040</name>
</gene>
<dbReference type="Pfam" id="PF16113">
    <property type="entry name" value="ECH_2"/>
    <property type="match status" value="1"/>
</dbReference>
<evidence type="ECO:0000256" key="2">
    <source>
        <dbReference type="ARBA" id="ARBA00011915"/>
    </source>
</evidence>
<dbReference type="EC" id="3.1.2.4" evidence="2"/>
<evidence type="ECO:0000313" key="6">
    <source>
        <dbReference type="EMBL" id="MDT0439497.1"/>
    </source>
</evidence>
<comment type="caution">
    <text evidence="6">The sequence shown here is derived from an EMBL/GenBank/DDBJ whole genome shotgun (WGS) entry which is preliminary data.</text>
</comment>
<keyword evidence="3 6" id="KW-0378">Hydrolase</keyword>
<sequence>MPGIDTPAPAGSPPGERAHRPPASGGPVKARAENGLGQLWLDRPQALNALTPAMVADLTRHLEQWADDDSVHTVVVRGTTPRAFCAGGDVRLMREEIRAGRLETTMAFFAAEYALDELIATYPKPYVAVLDGVAMGGGLGLSVHGSHRVVTEHSVLAMPETAIGFFPDVGASHFLPRLAPGWGRYLGLTGARTDAVGALRSGLATHHVPRERLDDLIPRLARDGVAALDAAHTPPSDPDPARSAALETVLRTFVTTELADLPTALAALPEADDALAALRAACPASLVITDELLRLGSTDPLRACLDRELATARTVVAGHDFDEGVRCALVERGTRPRWTDDDVHQAAGRSGS</sequence>
<dbReference type="Gene3D" id="3.90.226.10">
    <property type="entry name" value="2-enoyl-CoA Hydratase, Chain A, domain 1"/>
    <property type="match status" value="1"/>
</dbReference>
<dbReference type="GO" id="GO:0003860">
    <property type="term" value="F:3-hydroxyisobutyryl-CoA hydrolase activity"/>
    <property type="evidence" value="ECO:0007669"/>
    <property type="project" value="UniProtKB-EC"/>
</dbReference>
<evidence type="ECO:0000256" key="1">
    <source>
        <dbReference type="ARBA" id="ARBA00001709"/>
    </source>
</evidence>
<comment type="catalytic activity">
    <reaction evidence="1">
        <text>3-hydroxy-2-methylpropanoyl-CoA + H2O = 3-hydroxy-2-methylpropanoate + CoA + H(+)</text>
        <dbReference type="Rhea" id="RHEA:20888"/>
        <dbReference type="ChEBI" id="CHEBI:11805"/>
        <dbReference type="ChEBI" id="CHEBI:15377"/>
        <dbReference type="ChEBI" id="CHEBI:15378"/>
        <dbReference type="ChEBI" id="CHEBI:57287"/>
        <dbReference type="ChEBI" id="CHEBI:57340"/>
        <dbReference type="EC" id="3.1.2.4"/>
    </reaction>
</comment>
<dbReference type="InterPro" id="IPR029045">
    <property type="entry name" value="ClpP/crotonase-like_dom_sf"/>
</dbReference>
<evidence type="ECO:0000313" key="7">
    <source>
        <dbReference type="Proteomes" id="UP001183535"/>
    </source>
</evidence>
<dbReference type="EMBL" id="JAVRES010000027">
    <property type="protein sequence ID" value="MDT0439497.1"/>
    <property type="molecule type" value="Genomic_DNA"/>
</dbReference>
<dbReference type="PANTHER" id="PTHR43176">
    <property type="entry name" value="3-HYDROXYISOBUTYRYL-COA HYDROLASE-RELATED"/>
    <property type="match status" value="1"/>
</dbReference>
<dbReference type="SUPFAM" id="SSF52096">
    <property type="entry name" value="ClpP/crotonase"/>
    <property type="match status" value="1"/>
</dbReference>